<reference evidence="1 2" key="1">
    <citation type="journal article" date="2018" name="Mol. Biol. Evol.">
        <title>Broad Genomic Sampling Reveals a Smut Pathogenic Ancestry of the Fungal Clade Ustilaginomycotina.</title>
        <authorList>
            <person name="Kijpornyongpan T."/>
            <person name="Mondo S.J."/>
            <person name="Barry K."/>
            <person name="Sandor L."/>
            <person name="Lee J."/>
            <person name="Lipzen A."/>
            <person name="Pangilinan J."/>
            <person name="LaButti K."/>
            <person name="Hainaut M."/>
            <person name="Henrissat B."/>
            <person name="Grigoriev I.V."/>
            <person name="Spatafora J.W."/>
            <person name="Aime M.C."/>
        </authorList>
    </citation>
    <scope>NUCLEOTIDE SEQUENCE [LARGE SCALE GENOMIC DNA]</scope>
    <source>
        <strain evidence="1 2">SA 807</strain>
    </source>
</reference>
<gene>
    <name evidence="1" type="ORF">IE53DRAFT_318172</name>
</gene>
<dbReference type="EMBL" id="KZ820093">
    <property type="protein sequence ID" value="PWN49128.1"/>
    <property type="molecule type" value="Genomic_DNA"/>
</dbReference>
<accession>A0ACD0NTE8</accession>
<keyword evidence="1" id="KW-0456">Lyase</keyword>
<keyword evidence="2" id="KW-1185">Reference proteome</keyword>
<proteinExistence type="predicted"/>
<name>A0ACD0NTE8_9BASI</name>
<protein>
    <submittedName>
        <fullName evidence="1">Beta subunit of citrate lyase</fullName>
    </submittedName>
</protein>
<organism evidence="1 2">
    <name type="scientific">Violaceomyces palustris</name>
    <dbReference type="NCBI Taxonomy" id="1673888"/>
    <lineage>
        <taxon>Eukaryota</taxon>
        <taxon>Fungi</taxon>
        <taxon>Dikarya</taxon>
        <taxon>Basidiomycota</taxon>
        <taxon>Ustilaginomycotina</taxon>
        <taxon>Ustilaginomycetes</taxon>
        <taxon>Violaceomycetales</taxon>
        <taxon>Violaceomycetaceae</taxon>
        <taxon>Violaceomyces</taxon>
    </lineage>
</organism>
<sequence>MPPKRPITLATRWYSSGKPPSNDFRSRRSMLYVPGSSEKMIKKSQTSPADCIIFDLEDSVAPNRKGLARETVFHALEACARPGPELAVRINPPSGDRGLSGDDLDMVLQSQQLETIVVPKVESEEDIRFIVEKAKALRASSSSVHPDAGQEGGGHHHHHRGTYSPLNLVLSVESAASLLRMPTIVEKITSELESSSSSNASPVRISALLFASEDYCASTGILRTRSRRELLFPRAQMATIARAYGLQAIDMVCVDYRDQQNLSEECIDGRELGFDGKQAIHPVQVETIQSKFSPSEQEILKAARIKHHYERSLKENKGAYGLKQGDSMVMIDAPMLLQAEIVLNKARSSGLEIPDVSKEE</sequence>
<evidence type="ECO:0000313" key="1">
    <source>
        <dbReference type="EMBL" id="PWN49128.1"/>
    </source>
</evidence>
<dbReference type="Proteomes" id="UP000245626">
    <property type="component" value="Unassembled WGS sequence"/>
</dbReference>
<evidence type="ECO:0000313" key="2">
    <source>
        <dbReference type="Proteomes" id="UP000245626"/>
    </source>
</evidence>